<proteinExistence type="inferred from homology"/>
<dbReference type="AlphaFoldDB" id="A0A191ZGB8"/>
<name>A0A191ZGB8_9GAMM</name>
<dbReference type="CDD" id="cd00291">
    <property type="entry name" value="SirA_YedF_YeeD"/>
    <property type="match status" value="1"/>
</dbReference>
<gene>
    <name evidence="3" type="ORF">A9404_05535</name>
</gene>
<keyword evidence="4" id="KW-1185">Reference proteome</keyword>
<dbReference type="InterPro" id="IPR036868">
    <property type="entry name" value="TusA-like_sf"/>
</dbReference>
<protein>
    <recommendedName>
        <fullName evidence="2">UPF0033 domain-containing protein</fullName>
    </recommendedName>
</protein>
<reference evidence="3 4" key="1">
    <citation type="submission" date="2016-06" db="EMBL/GenBank/DDBJ databases">
        <title>Insight into the functional genes involving in sulfur oxidation in Pearl River water.</title>
        <authorList>
            <person name="Luo J."/>
            <person name="Tan X."/>
            <person name="Lin W."/>
        </authorList>
    </citation>
    <scope>NUCLEOTIDE SEQUENCE [LARGE SCALE GENOMIC DNA]</scope>
    <source>
        <strain evidence="3 4">LS2</strain>
    </source>
</reference>
<dbReference type="PANTHER" id="PTHR33279">
    <property type="entry name" value="SULFUR CARRIER PROTEIN YEDF-RELATED"/>
    <property type="match status" value="1"/>
</dbReference>
<feature type="domain" description="UPF0033" evidence="2">
    <location>
        <begin position="6"/>
        <end position="30"/>
    </location>
</feature>
<dbReference type="OrthoDB" id="9797551at2"/>
<comment type="similarity">
    <text evidence="1">Belongs to the sulfur carrier protein TusA family.</text>
</comment>
<accession>A0A191ZGB8</accession>
<organism evidence="3 4">
    <name type="scientific">Halothiobacillus diazotrophicus</name>
    <dbReference type="NCBI Taxonomy" id="1860122"/>
    <lineage>
        <taxon>Bacteria</taxon>
        <taxon>Pseudomonadati</taxon>
        <taxon>Pseudomonadota</taxon>
        <taxon>Gammaproteobacteria</taxon>
        <taxon>Chromatiales</taxon>
        <taxon>Halothiobacillaceae</taxon>
        <taxon>Halothiobacillus</taxon>
    </lineage>
</organism>
<dbReference type="Pfam" id="PF01206">
    <property type="entry name" value="TusA"/>
    <property type="match status" value="1"/>
</dbReference>
<dbReference type="Proteomes" id="UP000078596">
    <property type="component" value="Chromosome"/>
</dbReference>
<dbReference type="RefSeq" id="WP_066099275.1">
    <property type="nucleotide sequence ID" value="NZ_CP016027.1"/>
</dbReference>
<dbReference type="EMBL" id="CP016027">
    <property type="protein sequence ID" value="ANJ66913.1"/>
    <property type="molecule type" value="Genomic_DNA"/>
</dbReference>
<dbReference type="PROSITE" id="PS01148">
    <property type="entry name" value="UPF0033"/>
    <property type="match status" value="1"/>
</dbReference>
<dbReference type="KEGG" id="haz:A9404_05535"/>
<dbReference type="STRING" id="1860122.A9404_05535"/>
<dbReference type="InterPro" id="IPR001455">
    <property type="entry name" value="TusA-like"/>
</dbReference>
<evidence type="ECO:0000313" key="4">
    <source>
        <dbReference type="Proteomes" id="UP000078596"/>
    </source>
</evidence>
<dbReference type="Gene3D" id="3.30.110.40">
    <property type="entry name" value="TusA-like domain"/>
    <property type="match status" value="1"/>
</dbReference>
<evidence type="ECO:0000256" key="1">
    <source>
        <dbReference type="ARBA" id="ARBA00008984"/>
    </source>
</evidence>
<evidence type="ECO:0000313" key="3">
    <source>
        <dbReference type="EMBL" id="ANJ66913.1"/>
    </source>
</evidence>
<sequence length="80" mass="8870">MSTLIVDARGLRCPMPLLKARKAISSLKDGAQLEVWATDPGAEADFKAYCEQAGHDLLRMEPGRDEEGATWLKIVLVCRR</sequence>
<dbReference type="PANTHER" id="PTHR33279:SF6">
    <property type="entry name" value="SULFUR CARRIER PROTEIN YEDF-RELATED"/>
    <property type="match status" value="1"/>
</dbReference>
<evidence type="ECO:0000259" key="2">
    <source>
        <dbReference type="PROSITE" id="PS01148"/>
    </source>
</evidence>
<dbReference type="SUPFAM" id="SSF64307">
    <property type="entry name" value="SirA-like"/>
    <property type="match status" value="1"/>
</dbReference>